<reference evidence="18" key="2">
    <citation type="submission" date="2020-04" db="EMBL/GenBank/DDBJ databases">
        <authorList>
            <consortium name="NCBI Genome Project"/>
        </authorList>
    </citation>
    <scope>NUCLEOTIDE SEQUENCE</scope>
    <source>
        <strain evidence="18">CBS 781.70</strain>
    </source>
</reference>
<dbReference type="GO" id="GO:0016491">
    <property type="term" value="F:oxidoreductase activity"/>
    <property type="evidence" value="ECO:0007669"/>
    <property type="project" value="UniProtKB-KW"/>
</dbReference>
<proteinExistence type="inferred from homology"/>
<evidence type="ECO:0000259" key="14">
    <source>
        <dbReference type="Pfam" id="PF14823"/>
    </source>
</evidence>
<comment type="catalytic activity">
    <reaction evidence="10">
        <text>uroporphyrinogen III + 2 S-adenosyl-L-methionine = precorrin-2 + 2 S-adenosyl-L-homocysteine + H(+)</text>
        <dbReference type="Rhea" id="RHEA:32459"/>
        <dbReference type="ChEBI" id="CHEBI:15378"/>
        <dbReference type="ChEBI" id="CHEBI:57308"/>
        <dbReference type="ChEBI" id="CHEBI:57856"/>
        <dbReference type="ChEBI" id="CHEBI:58827"/>
        <dbReference type="ChEBI" id="CHEBI:59789"/>
        <dbReference type="EC" id="2.1.1.107"/>
    </reaction>
</comment>
<evidence type="ECO:0000313" key="16">
    <source>
        <dbReference type="EMBL" id="KAF1811069.1"/>
    </source>
</evidence>
<keyword evidence="8" id="KW-0486">Methionine biosynthesis</keyword>
<dbReference type="GO" id="GO:0000103">
    <property type="term" value="P:sulfate assimilation"/>
    <property type="evidence" value="ECO:0007669"/>
    <property type="project" value="InterPro"/>
</dbReference>
<protein>
    <submittedName>
        <fullName evidence="16 18">Uroporphyrin-III C-methyltransferase</fullName>
    </submittedName>
</protein>
<dbReference type="Gene3D" id="3.40.1010.10">
    <property type="entry name" value="Cobalt-precorrin-4 Transmethylase, Domain 1"/>
    <property type="match status" value="1"/>
</dbReference>
<keyword evidence="6" id="KW-0560">Oxidoreductase</keyword>
<feature type="domain" description="Siroheme biosynthesis protein Met8 C-terminal" evidence="14">
    <location>
        <begin position="218"/>
        <end position="255"/>
    </location>
</feature>
<dbReference type="Gene3D" id="3.40.50.720">
    <property type="entry name" value="NAD(P)-binding Rossmann-like Domain"/>
    <property type="match status" value="1"/>
</dbReference>
<evidence type="ECO:0000256" key="3">
    <source>
        <dbReference type="ARBA" id="ARBA00022605"/>
    </source>
</evidence>
<accession>A0A6G1FZS9</accession>
<dbReference type="InterPro" id="IPR028281">
    <property type="entry name" value="Sirohaem_synthase_central"/>
</dbReference>
<dbReference type="FunFam" id="3.40.50.720:FF:000504">
    <property type="entry name" value="Siroheme synthase, putative"/>
    <property type="match status" value="1"/>
</dbReference>
<dbReference type="PIRSF" id="PIRSF036555">
    <property type="entry name" value="SUMT_yeast"/>
    <property type="match status" value="1"/>
</dbReference>
<keyword evidence="3" id="KW-0028">Amino-acid biosynthesis</keyword>
<evidence type="ECO:0000256" key="11">
    <source>
        <dbReference type="ARBA" id="ARBA00055636"/>
    </source>
</evidence>
<reference evidence="16 18" key="1">
    <citation type="submission" date="2020-01" db="EMBL/GenBank/DDBJ databases">
        <authorList>
            <consortium name="DOE Joint Genome Institute"/>
            <person name="Haridas S."/>
            <person name="Albert R."/>
            <person name="Binder M."/>
            <person name="Bloem J."/>
            <person name="Labutti K."/>
            <person name="Salamov A."/>
            <person name="Andreopoulos B."/>
            <person name="Baker S.E."/>
            <person name="Barry K."/>
            <person name="Bills G."/>
            <person name="Bluhm B.H."/>
            <person name="Cannon C."/>
            <person name="Castanera R."/>
            <person name="Culley D.E."/>
            <person name="Daum C."/>
            <person name="Ezra D."/>
            <person name="Gonzalez J.B."/>
            <person name="Henrissat B."/>
            <person name="Kuo A."/>
            <person name="Liang C."/>
            <person name="Lipzen A."/>
            <person name="Lutzoni F."/>
            <person name="Magnuson J."/>
            <person name="Mondo S."/>
            <person name="Nolan M."/>
            <person name="Ohm R."/>
            <person name="Pangilinan J."/>
            <person name="Park H.-J."/>
            <person name="Ramirez L."/>
            <person name="Alfaro M."/>
            <person name="Sun H."/>
            <person name="Tritt A."/>
            <person name="Yoshinaga Y."/>
            <person name="Zwiers L.-H."/>
            <person name="Turgeon B.G."/>
            <person name="Goodwin S.B."/>
            <person name="Spatafora J.W."/>
            <person name="Crous P.W."/>
            <person name="Grigoriev I.V."/>
        </authorList>
    </citation>
    <scope>NUCLEOTIDE SEQUENCE</scope>
    <source>
        <strain evidence="16 18">CBS 781.70</strain>
    </source>
</reference>
<evidence type="ECO:0000256" key="2">
    <source>
        <dbReference type="ARBA" id="ARBA00022603"/>
    </source>
</evidence>
<comment type="similarity">
    <text evidence="1 12">Belongs to the precorrin methyltransferase family.</text>
</comment>
<dbReference type="Pfam" id="PF13241">
    <property type="entry name" value="NAD_binding_7"/>
    <property type="match status" value="1"/>
</dbReference>
<organism evidence="16">
    <name type="scientific">Eremomyces bilateralis CBS 781.70</name>
    <dbReference type="NCBI Taxonomy" id="1392243"/>
    <lineage>
        <taxon>Eukaryota</taxon>
        <taxon>Fungi</taxon>
        <taxon>Dikarya</taxon>
        <taxon>Ascomycota</taxon>
        <taxon>Pezizomycotina</taxon>
        <taxon>Dothideomycetes</taxon>
        <taxon>Dothideomycetes incertae sedis</taxon>
        <taxon>Eremomycetales</taxon>
        <taxon>Eremomycetaceae</taxon>
        <taxon>Eremomyces</taxon>
    </lineage>
</organism>
<dbReference type="SUPFAM" id="SSF51735">
    <property type="entry name" value="NAD(P)-binding Rossmann-fold domains"/>
    <property type="match status" value="1"/>
</dbReference>
<evidence type="ECO:0000313" key="17">
    <source>
        <dbReference type="Proteomes" id="UP000504638"/>
    </source>
</evidence>
<dbReference type="PROSITE" id="PS00840">
    <property type="entry name" value="SUMT_2"/>
    <property type="match status" value="1"/>
</dbReference>
<dbReference type="InterPro" id="IPR036291">
    <property type="entry name" value="NAD(P)-bd_dom_sf"/>
</dbReference>
<keyword evidence="17" id="KW-1185">Reference proteome</keyword>
<keyword evidence="4 12" id="KW-0808">Transferase</keyword>
<gene>
    <name evidence="16 18" type="ORF">P152DRAFT_399849</name>
</gene>
<dbReference type="GO" id="GO:0019354">
    <property type="term" value="P:siroheme biosynthetic process"/>
    <property type="evidence" value="ECO:0007669"/>
    <property type="project" value="InterPro"/>
</dbReference>
<dbReference type="OrthoDB" id="508204at2759"/>
<dbReference type="GO" id="GO:0032259">
    <property type="term" value="P:methylation"/>
    <property type="evidence" value="ECO:0007669"/>
    <property type="project" value="UniProtKB-KW"/>
</dbReference>
<evidence type="ECO:0000256" key="10">
    <source>
        <dbReference type="ARBA" id="ARBA00052360"/>
    </source>
</evidence>
<evidence type="ECO:0000256" key="4">
    <source>
        <dbReference type="ARBA" id="ARBA00022679"/>
    </source>
</evidence>
<comment type="function">
    <text evidence="11">Siroheme synthase involved in methionine biosynthesis.</text>
</comment>
<keyword evidence="5" id="KW-0949">S-adenosyl-L-methionine</keyword>
<dbReference type="FunFam" id="3.40.1010.10:FF:000006">
    <property type="entry name" value="Siroheme synthase, putative"/>
    <property type="match status" value="1"/>
</dbReference>
<dbReference type="PANTHER" id="PTHR45790">
    <property type="entry name" value="SIROHEME SYNTHASE-RELATED"/>
    <property type="match status" value="1"/>
</dbReference>
<evidence type="ECO:0000259" key="13">
    <source>
        <dbReference type="Pfam" id="PF00590"/>
    </source>
</evidence>
<evidence type="ECO:0000313" key="18">
    <source>
        <dbReference type="RefSeq" id="XP_033532700.1"/>
    </source>
</evidence>
<keyword evidence="7" id="KW-0520">NAD</keyword>
<dbReference type="InterPro" id="IPR014777">
    <property type="entry name" value="4pyrrole_Mease_sub1"/>
</dbReference>
<evidence type="ECO:0000256" key="6">
    <source>
        <dbReference type="ARBA" id="ARBA00023002"/>
    </source>
</evidence>
<name>A0A6G1FZS9_9PEZI</name>
<dbReference type="Pfam" id="PF14824">
    <property type="entry name" value="Sirohm_synth_M"/>
    <property type="match status" value="1"/>
</dbReference>
<dbReference type="InterPro" id="IPR006366">
    <property type="entry name" value="CobA/CysG_C"/>
</dbReference>
<dbReference type="EMBL" id="ML975163">
    <property type="protein sequence ID" value="KAF1811069.1"/>
    <property type="molecule type" value="Genomic_DNA"/>
</dbReference>
<evidence type="ECO:0000256" key="8">
    <source>
        <dbReference type="ARBA" id="ARBA00023167"/>
    </source>
</evidence>
<feature type="domain" description="Tetrapyrrole methylase" evidence="13">
    <location>
        <begin position="287"/>
        <end position="519"/>
    </location>
</feature>
<dbReference type="RefSeq" id="XP_033532700.1">
    <property type="nucleotide sequence ID" value="XM_033676538.1"/>
</dbReference>
<sequence>MAFNPALLTAIDSTSHVHLIIGSNPLAGARCGRSIEVGARPILIAPPIAPMHYGLSKRIEDGEVEWVKREFQDEDLKTLGREQVDRVVDAVFVTLGPRNPASTHISNLCRRLRIPVNVAEAAHLCTFTLLSTHNDGPLQIGVTTSGKGCKLSSRIRREITSSLPPNLGTAVSKLGTLRRRIWEEDYKEEAQELEAEDDDSGQSATFNKLVTLEDLEAIKTRRMRWLSQICEYWPLNRLASISDADVDVLLNNYTSSILSSSNLSTSRTTSTLPASLIPALPPRKPYITLAGSGPGSPHLLTLATLSALRTHPVILTDKLVPAAVLSLIPRRTTVHIARKFPGSAEAAQDELLSLAEEGLKSGKHVLRLKQGDPYLFGRGGEEAKWFEERGWEVRVLPGITSALSAPLCAGVPVTQRGVADGVLLVTGTGRKGKAPAPPTYMPTTTVVFLMGLHRLESLVASLIAPAGRKVGENEGETQLESDKRGLPPGWTAWPRETPICIVERASCPDQRIVRSSLQHVVAAMEELGSRPPGLIVMGNACEVLRAPGGRWSVEEGVGGLCGGGMEGDGLEGLLGMVDGLGLKEGVVQDPTES</sequence>
<dbReference type="InterPro" id="IPR014776">
    <property type="entry name" value="4pyrrole_Mease_sub2"/>
</dbReference>
<dbReference type="InterPro" id="IPR003043">
    <property type="entry name" value="Uropor_MeTrfase_CS"/>
</dbReference>
<dbReference type="Gene3D" id="3.30.950.10">
    <property type="entry name" value="Methyltransferase, Cobalt-precorrin-4 Transmethylase, Domain 2"/>
    <property type="match status" value="1"/>
</dbReference>
<reference evidence="18" key="3">
    <citation type="submission" date="2025-04" db="UniProtKB">
        <authorList>
            <consortium name="RefSeq"/>
        </authorList>
    </citation>
    <scope>IDENTIFICATION</scope>
    <source>
        <strain evidence="18">CBS 781.70</strain>
    </source>
</reference>
<keyword evidence="9" id="KW-0627">Porphyrin biosynthesis</keyword>
<dbReference type="InterPro" id="IPR050161">
    <property type="entry name" value="Siro_Cobalamin_biosynth"/>
</dbReference>
<evidence type="ECO:0000259" key="15">
    <source>
        <dbReference type="Pfam" id="PF14824"/>
    </source>
</evidence>
<evidence type="ECO:0000256" key="9">
    <source>
        <dbReference type="ARBA" id="ARBA00023244"/>
    </source>
</evidence>
<feature type="domain" description="Siroheme synthase central" evidence="15">
    <location>
        <begin position="135"/>
        <end position="161"/>
    </location>
</feature>
<dbReference type="GO" id="GO:0009086">
    <property type="term" value="P:methionine biosynthetic process"/>
    <property type="evidence" value="ECO:0007669"/>
    <property type="project" value="UniProtKB-KW"/>
</dbReference>
<keyword evidence="2 12" id="KW-0489">Methyltransferase</keyword>
<dbReference type="InterPro" id="IPR035996">
    <property type="entry name" value="4pyrrol_Methylase_sf"/>
</dbReference>
<evidence type="ECO:0000256" key="7">
    <source>
        <dbReference type="ARBA" id="ARBA00023027"/>
    </source>
</evidence>
<dbReference type="InterPro" id="IPR012066">
    <property type="entry name" value="Met1_fungi"/>
</dbReference>
<evidence type="ECO:0000256" key="1">
    <source>
        <dbReference type="ARBA" id="ARBA00005879"/>
    </source>
</evidence>
<dbReference type="SUPFAM" id="SSF53790">
    <property type="entry name" value="Tetrapyrrole methylase"/>
    <property type="match status" value="1"/>
</dbReference>
<dbReference type="InterPro" id="IPR028162">
    <property type="entry name" value="Met8_C"/>
</dbReference>
<dbReference type="PANTHER" id="PTHR45790:SF6">
    <property type="entry name" value="UROPORPHYRINOGEN-III C-METHYLTRANSFERASE"/>
    <property type="match status" value="1"/>
</dbReference>
<dbReference type="Pfam" id="PF14823">
    <property type="entry name" value="Sirohm_synth_C"/>
    <property type="match status" value="1"/>
</dbReference>
<evidence type="ECO:0000256" key="12">
    <source>
        <dbReference type="RuleBase" id="RU003960"/>
    </source>
</evidence>
<dbReference type="GO" id="GO:0004851">
    <property type="term" value="F:uroporphyrin-III C-methyltransferase activity"/>
    <property type="evidence" value="ECO:0007669"/>
    <property type="project" value="UniProtKB-EC"/>
</dbReference>
<dbReference type="FunFam" id="3.30.950.10:FF:000005">
    <property type="entry name" value="Uroporphyrin-III c-methyltransferase, putative"/>
    <property type="match status" value="1"/>
</dbReference>
<dbReference type="CDD" id="cd11642">
    <property type="entry name" value="SUMT"/>
    <property type="match status" value="1"/>
</dbReference>
<dbReference type="GeneID" id="54417108"/>
<dbReference type="SUPFAM" id="SSF75615">
    <property type="entry name" value="Siroheme synthase middle domains-like"/>
    <property type="match status" value="1"/>
</dbReference>
<dbReference type="Proteomes" id="UP000504638">
    <property type="component" value="Unplaced"/>
</dbReference>
<dbReference type="InterPro" id="IPR000878">
    <property type="entry name" value="4pyrrol_Mease"/>
</dbReference>
<evidence type="ECO:0000256" key="5">
    <source>
        <dbReference type="ARBA" id="ARBA00022691"/>
    </source>
</evidence>
<dbReference type="Pfam" id="PF00590">
    <property type="entry name" value="TP_methylase"/>
    <property type="match status" value="1"/>
</dbReference>
<dbReference type="AlphaFoldDB" id="A0A6G1FZS9"/>